<reference evidence="2 3" key="1">
    <citation type="submission" date="2018-07" db="EMBL/GenBank/DDBJ databases">
        <title>Genome assembly of strain KB82.</title>
        <authorList>
            <person name="Kukolya J."/>
            <person name="Horvath B."/>
            <person name="Nagy I."/>
            <person name="Toth A."/>
        </authorList>
    </citation>
    <scope>NUCLEOTIDE SEQUENCE [LARGE SCALE GENOMIC DNA]</scope>
    <source>
        <strain evidence="2 3">Kb82</strain>
    </source>
</reference>
<accession>A0ABR9TRH3</accession>
<keyword evidence="3" id="KW-1185">Reference proteome</keyword>
<proteinExistence type="predicted"/>
<feature type="compositionally biased region" description="Basic and acidic residues" evidence="1">
    <location>
        <begin position="395"/>
        <end position="410"/>
    </location>
</feature>
<evidence type="ECO:0000313" key="3">
    <source>
        <dbReference type="Proteomes" id="UP000640614"/>
    </source>
</evidence>
<feature type="region of interest" description="Disordered" evidence="1">
    <location>
        <begin position="371"/>
        <end position="410"/>
    </location>
</feature>
<protein>
    <submittedName>
        <fullName evidence="2">Uncharacterized protein</fullName>
    </submittedName>
</protein>
<comment type="caution">
    <text evidence="2">The sequence shown here is derived from an EMBL/GenBank/DDBJ whole genome shotgun (WGS) entry which is preliminary data.</text>
</comment>
<evidence type="ECO:0000313" key="2">
    <source>
        <dbReference type="EMBL" id="MBE8727980.1"/>
    </source>
</evidence>
<organism evidence="2 3">
    <name type="scientific">Flavobacterium hungaricum</name>
    <dbReference type="NCBI Taxonomy" id="2082725"/>
    <lineage>
        <taxon>Bacteria</taxon>
        <taxon>Pseudomonadati</taxon>
        <taxon>Bacteroidota</taxon>
        <taxon>Flavobacteriia</taxon>
        <taxon>Flavobacteriales</taxon>
        <taxon>Flavobacteriaceae</taxon>
        <taxon>Flavobacterium</taxon>
    </lineage>
</organism>
<dbReference type="RefSeq" id="WP_194141099.1">
    <property type="nucleotide sequence ID" value="NZ_PRDM01000006.1"/>
</dbReference>
<dbReference type="Proteomes" id="UP000640614">
    <property type="component" value="Unassembled WGS sequence"/>
</dbReference>
<name>A0ABR9TRH3_9FLAO</name>
<dbReference type="EMBL" id="PRDM01000006">
    <property type="protein sequence ID" value="MBE8727980.1"/>
    <property type="molecule type" value="Genomic_DNA"/>
</dbReference>
<sequence>MNSKYFKALPNFSSTNINVDKENGILKNTCIAQFGDNQNDSYFDELFLNDLVKTGNESDGGIKSRFGHPNMCSTSFGTYIGRYRNFNIQDGNVYADLHLDSITKQTEVEGKGVKMFDYIMHMADTNPDMFGNSIHIFSQTYEKPVNGKVKVLHQLEKFKAVDLVDDPAATDSLFSSNPNDLGVVVTTFLDNNPKIFDTISKKPAIIQDFFDRYANYSNRKSLINFNMSFLDNLKKKFSNKKEGETFDIDITLADGSIVTVVTEAEEPKVGDQVVDDTGSKVKDNEHLLPDGSAIVTVDGAITEIKDAPQGGGDEEPSNSEVMNSINRLANSFSVFQKQYAKTQKDNEAGFDLIADQFEKFDKKISLLGKGIKSKYEAPPAEQGNRGKGTSTYDADAARETREAIKKRNNK</sequence>
<gene>
    <name evidence="2" type="ORF">C4F50_23940</name>
</gene>
<evidence type="ECO:0000256" key="1">
    <source>
        <dbReference type="SAM" id="MobiDB-lite"/>
    </source>
</evidence>